<accession>A0ABY1K774</accession>
<dbReference type="InterPro" id="IPR001387">
    <property type="entry name" value="Cro/C1-type_HTH"/>
</dbReference>
<evidence type="ECO:0000313" key="3">
    <source>
        <dbReference type="Proteomes" id="UP000186666"/>
    </source>
</evidence>
<name>A0ABY1K774_9BACL</name>
<protein>
    <submittedName>
        <fullName evidence="2">DNA-binding transcriptional regulator, XRE-family HTH domain</fullName>
    </submittedName>
</protein>
<proteinExistence type="predicted"/>
<keyword evidence="2" id="KW-0238">DNA-binding</keyword>
<gene>
    <name evidence="2" type="ORF">SAMN05421578_111142</name>
</gene>
<dbReference type="PROSITE" id="PS50943">
    <property type="entry name" value="HTH_CROC1"/>
    <property type="match status" value="1"/>
</dbReference>
<dbReference type="InterPro" id="IPR010982">
    <property type="entry name" value="Lambda_DNA-bd_dom_sf"/>
</dbReference>
<dbReference type="RefSeq" id="WP_076576954.1">
    <property type="nucleotide sequence ID" value="NZ_FTNK01000011.1"/>
</dbReference>
<dbReference type="EMBL" id="FTNK01000011">
    <property type="protein sequence ID" value="SIR35102.1"/>
    <property type="molecule type" value="Genomic_DNA"/>
</dbReference>
<organism evidence="2 3">
    <name type="scientific">Paenibacillus macquariensis</name>
    <dbReference type="NCBI Taxonomy" id="948756"/>
    <lineage>
        <taxon>Bacteria</taxon>
        <taxon>Bacillati</taxon>
        <taxon>Bacillota</taxon>
        <taxon>Bacilli</taxon>
        <taxon>Bacillales</taxon>
        <taxon>Paenibacillaceae</taxon>
        <taxon>Paenibacillus</taxon>
    </lineage>
</organism>
<dbReference type="Pfam" id="PF13443">
    <property type="entry name" value="HTH_26"/>
    <property type="match status" value="1"/>
</dbReference>
<dbReference type="Gene3D" id="1.10.260.40">
    <property type="entry name" value="lambda repressor-like DNA-binding domains"/>
    <property type="match status" value="1"/>
</dbReference>
<dbReference type="SUPFAM" id="SSF47413">
    <property type="entry name" value="lambda repressor-like DNA-binding domains"/>
    <property type="match status" value="1"/>
</dbReference>
<dbReference type="CDD" id="cd00093">
    <property type="entry name" value="HTH_XRE"/>
    <property type="match status" value="1"/>
</dbReference>
<evidence type="ECO:0000259" key="1">
    <source>
        <dbReference type="PROSITE" id="PS50943"/>
    </source>
</evidence>
<sequence length="72" mass="8635">MALIRGRCRLRYLLAREKMRQVDLTERTGYSRQQISNWVNNRELMSWDAGIAVSYVLNCHMEELYEIENIRA</sequence>
<feature type="domain" description="HTH cro/C1-type" evidence="1">
    <location>
        <begin position="10"/>
        <end position="64"/>
    </location>
</feature>
<comment type="caution">
    <text evidence="2">The sequence shown here is derived from an EMBL/GenBank/DDBJ whole genome shotgun (WGS) entry which is preliminary data.</text>
</comment>
<keyword evidence="3" id="KW-1185">Reference proteome</keyword>
<dbReference type="Proteomes" id="UP000186666">
    <property type="component" value="Unassembled WGS sequence"/>
</dbReference>
<dbReference type="SMART" id="SM00530">
    <property type="entry name" value="HTH_XRE"/>
    <property type="match status" value="1"/>
</dbReference>
<dbReference type="GO" id="GO:0003677">
    <property type="term" value="F:DNA binding"/>
    <property type="evidence" value="ECO:0007669"/>
    <property type="project" value="UniProtKB-KW"/>
</dbReference>
<evidence type="ECO:0000313" key="2">
    <source>
        <dbReference type="EMBL" id="SIR35102.1"/>
    </source>
</evidence>
<reference evidence="2 3" key="1">
    <citation type="submission" date="2017-01" db="EMBL/GenBank/DDBJ databases">
        <authorList>
            <person name="Varghese N."/>
            <person name="Submissions S."/>
        </authorList>
    </citation>
    <scope>NUCLEOTIDE SEQUENCE [LARGE SCALE GENOMIC DNA]</scope>
    <source>
        <strain evidence="2 3">ATCC 23464</strain>
    </source>
</reference>